<evidence type="ECO:0000256" key="2">
    <source>
        <dbReference type="ARBA" id="ARBA00022692"/>
    </source>
</evidence>
<comment type="caution">
    <text evidence="8">The sequence shown here is derived from an EMBL/GenBank/DDBJ whole genome shotgun (WGS) entry which is preliminary data.</text>
</comment>
<protein>
    <submittedName>
        <fullName evidence="8">Got1-domain-containing protein</fullName>
    </submittedName>
</protein>
<evidence type="ECO:0000256" key="3">
    <source>
        <dbReference type="ARBA" id="ARBA00022989"/>
    </source>
</evidence>
<dbReference type="STRING" id="1263082.A0A068RQC7"/>
<dbReference type="EMBL" id="CBTN010000011">
    <property type="protein sequence ID" value="CDH51832.1"/>
    <property type="molecule type" value="Genomic_DNA"/>
</dbReference>
<gene>
    <name evidence="8" type="ORF">LCOR_03385.1</name>
</gene>
<dbReference type="PANTHER" id="PTHR21493:SF9">
    <property type="entry name" value="GOLGI TRANSPORT PROTEIN 1-RELATED"/>
    <property type="match status" value="1"/>
</dbReference>
<feature type="transmembrane region" description="Helical" evidence="7">
    <location>
        <begin position="34"/>
        <end position="51"/>
    </location>
</feature>
<dbReference type="InterPro" id="IPR045176">
    <property type="entry name" value="Got1"/>
</dbReference>
<dbReference type="GO" id="GO:0042147">
    <property type="term" value="P:retrograde transport, endosome to Golgi"/>
    <property type="evidence" value="ECO:0007669"/>
    <property type="project" value="InterPro"/>
</dbReference>
<dbReference type="GO" id="GO:0006888">
    <property type="term" value="P:endoplasmic reticulum to Golgi vesicle-mediated transport"/>
    <property type="evidence" value="ECO:0007669"/>
    <property type="project" value="InterPro"/>
</dbReference>
<evidence type="ECO:0000313" key="8">
    <source>
        <dbReference type="EMBL" id="CDH51832.1"/>
    </source>
</evidence>
<dbReference type="Proteomes" id="UP000027586">
    <property type="component" value="Unassembled WGS sequence"/>
</dbReference>
<proteinExistence type="inferred from homology"/>
<sequence length="139" mass="15228">MLSDSQRIGVGLTAVGVLFMLMGVFTFFDAGLLAMGNILFLSGITLTIGMQRTLTFFAQKNKIRGTICFIGGIVLVFCRWAIIGIAIELFGILNLFGDFFPLVFAFLRRLPIIGSVLSHPGLTSVRMVFDRFYGPALPV</sequence>
<evidence type="ECO:0000256" key="4">
    <source>
        <dbReference type="ARBA" id="ARBA00023034"/>
    </source>
</evidence>
<comment type="subcellular location">
    <subcellularLocation>
        <location evidence="1">Golgi apparatus membrane</location>
        <topology evidence="1">Multi-pass membrane protein</topology>
    </subcellularLocation>
</comment>
<accession>A0A068RQC7</accession>
<evidence type="ECO:0000256" key="1">
    <source>
        <dbReference type="ARBA" id="ARBA00004653"/>
    </source>
</evidence>
<evidence type="ECO:0000313" key="9">
    <source>
        <dbReference type="Proteomes" id="UP000027586"/>
    </source>
</evidence>
<reference evidence="8" key="1">
    <citation type="submission" date="2013-08" db="EMBL/GenBank/DDBJ databases">
        <title>Gene expansion shapes genome architecture in the human pathogen Lichtheimia corymbifera: an evolutionary genomics analysis in the ancient terrestrial Mucorales (Mucoromycotina).</title>
        <authorList>
            <person name="Schwartze V.U."/>
            <person name="Winter S."/>
            <person name="Shelest E."/>
            <person name="Marcet-Houben M."/>
            <person name="Horn F."/>
            <person name="Wehner S."/>
            <person name="Hoffmann K."/>
            <person name="Riege K."/>
            <person name="Sammeth M."/>
            <person name="Nowrousian M."/>
            <person name="Valiante V."/>
            <person name="Linde J."/>
            <person name="Jacobsen I.D."/>
            <person name="Marz M."/>
            <person name="Brakhage A.A."/>
            <person name="Gabaldon T."/>
            <person name="Bocker S."/>
            <person name="Voigt K."/>
        </authorList>
    </citation>
    <scope>NUCLEOTIDE SEQUENCE [LARGE SCALE GENOMIC DNA]</scope>
    <source>
        <strain evidence="8">FSU 9682</strain>
    </source>
</reference>
<comment type="similarity">
    <text evidence="6">Belongs to the GOT1 family.</text>
</comment>
<dbReference type="OrthoDB" id="204784at2759"/>
<keyword evidence="2 7" id="KW-0812">Transmembrane</keyword>
<dbReference type="Pfam" id="PF04178">
    <property type="entry name" value="Got1"/>
    <property type="match status" value="1"/>
</dbReference>
<dbReference type="InterPro" id="IPR007305">
    <property type="entry name" value="Vesicle_transpt_Got1/SFT2"/>
</dbReference>
<dbReference type="GO" id="GO:0030134">
    <property type="term" value="C:COPII-coated ER to Golgi transport vesicle"/>
    <property type="evidence" value="ECO:0007669"/>
    <property type="project" value="TreeGrafter"/>
</dbReference>
<evidence type="ECO:0000256" key="7">
    <source>
        <dbReference type="SAM" id="Phobius"/>
    </source>
</evidence>
<keyword evidence="5 7" id="KW-0472">Membrane</keyword>
<dbReference type="VEuPathDB" id="FungiDB:LCOR_03385.1"/>
<keyword evidence="3 7" id="KW-1133">Transmembrane helix</keyword>
<dbReference type="GO" id="GO:0000137">
    <property type="term" value="C:Golgi cis cisterna"/>
    <property type="evidence" value="ECO:0007669"/>
    <property type="project" value="TreeGrafter"/>
</dbReference>
<dbReference type="PANTHER" id="PTHR21493">
    <property type="entry name" value="CGI-141-RELATED/LIPASE CONTAINING PROTEIN"/>
    <property type="match status" value="1"/>
</dbReference>
<organism evidence="8 9">
    <name type="scientific">Lichtheimia corymbifera JMRC:FSU:9682</name>
    <dbReference type="NCBI Taxonomy" id="1263082"/>
    <lineage>
        <taxon>Eukaryota</taxon>
        <taxon>Fungi</taxon>
        <taxon>Fungi incertae sedis</taxon>
        <taxon>Mucoromycota</taxon>
        <taxon>Mucoromycotina</taxon>
        <taxon>Mucoromycetes</taxon>
        <taxon>Mucorales</taxon>
        <taxon>Lichtheimiaceae</taxon>
        <taxon>Lichtheimia</taxon>
    </lineage>
</organism>
<evidence type="ECO:0000256" key="5">
    <source>
        <dbReference type="ARBA" id="ARBA00023136"/>
    </source>
</evidence>
<dbReference type="GO" id="GO:0005783">
    <property type="term" value="C:endoplasmic reticulum"/>
    <property type="evidence" value="ECO:0007669"/>
    <property type="project" value="TreeGrafter"/>
</dbReference>
<keyword evidence="9" id="KW-1185">Reference proteome</keyword>
<feature type="transmembrane region" description="Helical" evidence="7">
    <location>
        <begin position="63"/>
        <end position="83"/>
    </location>
</feature>
<dbReference type="GO" id="GO:0000139">
    <property type="term" value="C:Golgi membrane"/>
    <property type="evidence" value="ECO:0007669"/>
    <property type="project" value="UniProtKB-SubCell"/>
</dbReference>
<dbReference type="GO" id="GO:0005829">
    <property type="term" value="C:cytosol"/>
    <property type="evidence" value="ECO:0007669"/>
    <property type="project" value="GOC"/>
</dbReference>
<name>A0A068RQC7_9FUNG</name>
<feature type="transmembrane region" description="Helical" evidence="7">
    <location>
        <begin position="7"/>
        <end position="28"/>
    </location>
</feature>
<keyword evidence="4" id="KW-0333">Golgi apparatus</keyword>
<dbReference type="AlphaFoldDB" id="A0A068RQC7"/>
<evidence type="ECO:0000256" key="6">
    <source>
        <dbReference type="ARBA" id="ARBA00025799"/>
    </source>
</evidence>